<comment type="caution">
    <text evidence="2">The sequence shown here is derived from an EMBL/GenBank/DDBJ whole genome shotgun (WGS) entry which is preliminary data.</text>
</comment>
<dbReference type="SMART" id="SM01012">
    <property type="entry name" value="ANTAR"/>
    <property type="match status" value="1"/>
</dbReference>
<protein>
    <submittedName>
        <fullName evidence="2">ANTAR domain-containing protein</fullName>
    </submittedName>
</protein>
<accession>A0A9X4RA41</accession>
<proteinExistence type="predicted"/>
<reference evidence="2" key="1">
    <citation type="submission" date="2019-02" db="EMBL/GenBank/DDBJ databases">
        <title>Draft genome of the type strain Pelomonas aquatica CCUG 52575T.</title>
        <authorList>
            <person name="Gomila M."/>
            <person name="Lalucat J."/>
        </authorList>
    </citation>
    <scope>NUCLEOTIDE SEQUENCE</scope>
    <source>
        <strain evidence="2">CCUG 52575</strain>
    </source>
</reference>
<dbReference type="InterPro" id="IPR005561">
    <property type="entry name" value="ANTAR"/>
</dbReference>
<name>A0A9X4RA41_9BURK</name>
<dbReference type="SUPFAM" id="SSF52172">
    <property type="entry name" value="CheY-like"/>
    <property type="match status" value="1"/>
</dbReference>
<dbReference type="GO" id="GO:0003723">
    <property type="term" value="F:RNA binding"/>
    <property type="evidence" value="ECO:0007669"/>
    <property type="project" value="InterPro"/>
</dbReference>
<evidence type="ECO:0000259" key="1">
    <source>
        <dbReference type="PROSITE" id="PS50921"/>
    </source>
</evidence>
<dbReference type="Proteomes" id="UP001152766">
    <property type="component" value="Unassembled WGS sequence"/>
</dbReference>
<dbReference type="InterPro" id="IPR008327">
    <property type="entry name" value="Sig_transdc_resp-reg_antiterm"/>
</dbReference>
<dbReference type="EMBL" id="SGUG01000051">
    <property type="protein sequence ID" value="MDG0865063.1"/>
    <property type="molecule type" value="Genomic_DNA"/>
</dbReference>
<organism evidence="2 3">
    <name type="scientific">Pelomonas aquatica</name>
    <dbReference type="NCBI Taxonomy" id="431058"/>
    <lineage>
        <taxon>Bacteria</taxon>
        <taxon>Pseudomonadati</taxon>
        <taxon>Pseudomonadota</taxon>
        <taxon>Betaproteobacteria</taxon>
        <taxon>Burkholderiales</taxon>
        <taxon>Sphaerotilaceae</taxon>
        <taxon>Roseateles</taxon>
    </lineage>
</organism>
<dbReference type="InterPro" id="IPR011006">
    <property type="entry name" value="CheY-like_superfamily"/>
</dbReference>
<dbReference type="PIRSF" id="PIRSF036382">
    <property type="entry name" value="RR_antiterm"/>
    <property type="match status" value="1"/>
</dbReference>
<sequence length="237" mass="25832">MRATWARAASSSTCPRAPEHGHGTLIALAWGMNTPQPLSLPGLRVLLADAGQRRSPVIRLELIRLRCQLVDVIDLVDQPDSLAKAMKGLAPQLLLIDCDQPSADLLAQLAQAQQHQPRAVALVAEQMAPGQMQAALQAGVSTLQLAGLPPQRLGALLQLTLARFDRDQALLRELRHAQTQLAERKLVERARGILMREQGLDEEAAFQRLRQLAMDGGQTMAAVATRLIDAAELLRPR</sequence>
<dbReference type="Pfam" id="PF03861">
    <property type="entry name" value="ANTAR"/>
    <property type="match status" value="1"/>
</dbReference>
<dbReference type="InterPro" id="IPR036388">
    <property type="entry name" value="WH-like_DNA-bd_sf"/>
</dbReference>
<dbReference type="PROSITE" id="PS50921">
    <property type="entry name" value="ANTAR"/>
    <property type="match status" value="1"/>
</dbReference>
<feature type="domain" description="ANTAR" evidence="1">
    <location>
        <begin position="167"/>
        <end position="228"/>
    </location>
</feature>
<keyword evidence="3" id="KW-1185">Reference proteome</keyword>
<gene>
    <name evidence="2" type="ORF">EXJ73_21620</name>
</gene>
<dbReference type="Gene3D" id="1.10.10.10">
    <property type="entry name" value="Winged helix-like DNA-binding domain superfamily/Winged helix DNA-binding domain"/>
    <property type="match status" value="1"/>
</dbReference>
<evidence type="ECO:0000313" key="2">
    <source>
        <dbReference type="EMBL" id="MDG0865063.1"/>
    </source>
</evidence>
<evidence type="ECO:0000313" key="3">
    <source>
        <dbReference type="Proteomes" id="UP001152766"/>
    </source>
</evidence>
<dbReference type="AlphaFoldDB" id="A0A9X4RA41"/>